<dbReference type="InterPro" id="IPR051311">
    <property type="entry name" value="DedA_domain"/>
</dbReference>
<feature type="chain" id="PRO_5022947203" evidence="2">
    <location>
        <begin position="25"/>
        <end position="141"/>
    </location>
</feature>
<evidence type="ECO:0000256" key="2">
    <source>
        <dbReference type="SAM" id="SignalP"/>
    </source>
</evidence>
<dbReference type="PANTHER" id="PTHR42709">
    <property type="entry name" value="ALKALINE PHOSPHATASE LIKE PROTEIN"/>
    <property type="match status" value="1"/>
</dbReference>
<feature type="signal peptide" evidence="2">
    <location>
        <begin position="1"/>
        <end position="24"/>
    </location>
</feature>
<protein>
    <submittedName>
        <fullName evidence="4">DedA family protein</fullName>
    </submittedName>
</protein>
<reference evidence="4 5" key="1">
    <citation type="journal article" date="2015" name="Int. J. Syst. Evol. Microbiol.">
        <title>Roseomonas oryzae sp. nov., isolated from paddy rhizosphere soil.</title>
        <authorList>
            <person name="Ramaprasad E.V."/>
            <person name="Sasikala Ch."/>
            <person name="Ramana Ch.V."/>
        </authorList>
    </citation>
    <scope>NUCLEOTIDE SEQUENCE [LARGE SCALE GENOMIC DNA]</scope>
    <source>
        <strain evidence="4 5">KCTC 42542</strain>
    </source>
</reference>
<evidence type="ECO:0000313" key="4">
    <source>
        <dbReference type="EMBL" id="KAA2213305.1"/>
    </source>
</evidence>
<feature type="transmembrane region" description="Helical" evidence="1">
    <location>
        <begin position="40"/>
        <end position="58"/>
    </location>
</feature>
<dbReference type="AlphaFoldDB" id="A0A5B2TH30"/>
<dbReference type="InterPro" id="IPR032816">
    <property type="entry name" value="VTT_dom"/>
</dbReference>
<comment type="caution">
    <text evidence="4">The sequence shown here is derived from an EMBL/GenBank/DDBJ whole genome shotgun (WGS) entry which is preliminary data.</text>
</comment>
<dbReference type="EMBL" id="VUKA01000004">
    <property type="protein sequence ID" value="KAA2213305.1"/>
    <property type="molecule type" value="Genomic_DNA"/>
</dbReference>
<dbReference type="Proteomes" id="UP000322110">
    <property type="component" value="Unassembled WGS sequence"/>
</dbReference>
<feature type="domain" description="VTT" evidence="3">
    <location>
        <begin position="26"/>
        <end position="136"/>
    </location>
</feature>
<keyword evidence="1" id="KW-0812">Transmembrane</keyword>
<dbReference type="PANTHER" id="PTHR42709:SF4">
    <property type="entry name" value="INNER MEMBRANE PROTEIN YQAA"/>
    <property type="match status" value="1"/>
</dbReference>
<gene>
    <name evidence="4" type="ORF">F0Q34_10485</name>
</gene>
<dbReference type="OrthoDB" id="9814483at2"/>
<evidence type="ECO:0000256" key="1">
    <source>
        <dbReference type="SAM" id="Phobius"/>
    </source>
</evidence>
<evidence type="ECO:0000259" key="3">
    <source>
        <dbReference type="Pfam" id="PF09335"/>
    </source>
</evidence>
<name>A0A5B2TH30_9PROT</name>
<sequence length="141" mass="15126">MGLLFGLFASAFLSATLLPGSSEAALVALLAGTALPPWWLVAAATAGNVLGSVVNYGIGRGVERFRDRSWFPVAPRRYEQAVGWYRRFGRWSLLCSWVPVVGDPLTLVAGALREDWRVFLVLVTLGKAARYGAIAGAFAAL</sequence>
<keyword evidence="5" id="KW-1185">Reference proteome</keyword>
<keyword evidence="2" id="KW-0732">Signal</keyword>
<organism evidence="4 5">
    <name type="scientific">Teichococcus oryzae</name>
    <dbReference type="NCBI Taxonomy" id="1608942"/>
    <lineage>
        <taxon>Bacteria</taxon>
        <taxon>Pseudomonadati</taxon>
        <taxon>Pseudomonadota</taxon>
        <taxon>Alphaproteobacteria</taxon>
        <taxon>Acetobacterales</taxon>
        <taxon>Roseomonadaceae</taxon>
        <taxon>Roseomonas</taxon>
    </lineage>
</organism>
<keyword evidence="1" id="KW-1133">Transmembrane helix</keyword>
<keyword evidence="1" id="KW-0472">Membrane</keyword>
<dbReference type="Pfam" id="PF09335">
    <property type="entry name" value="VTT_dom"/>
    <property type="match status" value="1"/>
</dbReference>
<evidence type="ECO:0000313" key="5">
    <source>
        <dbReference type="Proteomes" id="UP000322110"/>
    </source>
</evidence>
<proteinExistence type="predicted"/>
<accession>A0A5B2TH30</accession>